<dbReference type="PROSITE" id="PS51257">
    <property type="entry name" value="PROKAR_LIPOPROTEIN"/>
    <property type="match status" value="1"/>
</dbReference>
<sequence>MKKNMLISIAVIVIACVLFLSFVRLTYVDYFNPFLKKETSYAVVPLGTQTYVDIQAYDESGKPLKYRLNFGGYDARSDHVKVIHKGKYVFQIEYIHDLSKWPKEVKKKE</sequence>
<gene>
    <name evidence="2" type="ORF">JGZ15_11860</name>
</gene>
<evidence type="ECO:0000313" key="3">
    <source>
        <dbReference type="Proteomes" id="UP000595859"/>
    </source>
</evidence>
<evidence type="ECO:0000313" key="2">
    <source>
        <dbReference type="EMBL" id="QQM98079.1"/>
    </source>
</evidence>
<keyword evidence="1" id="KW-1133">Transmembrane helix</keyword>
<accession>A0A7T7NXX9</accession>
<keyword evidence="1" id="KW-0812">Transmembrane</keyword>
<name>A0A7T7NXX9_STAPS</name>
<organism evidence="2 3">
    <name type="scientific">Staphylococcus pseudintermedius</name>
    <dbReference type="NCBI Taxonomy" id="283734"/>
    <lineage>
        <taxon>Bacteria</taxon>
        <taxon>Bacillati</taxon>
        <taxon>Bacillota</taxon>
        <taxon>Bacilli</taxon>
        <taxon>Bacillales</taxon>
        <taxon>Staphylococcaceae</taxon>
        <taxon>Staphylococcus</taxon>
        <taxon>Staphylococcus intermedius group</taxon>
    </lineage>
</organism>
<dbReference type="PANTHER" id="PTHR36433">
    <property type="entry name" value="HYPOTHETICAL CYTOSOLIC PROTEIN"/>
    <property type="match status" value="1"/>
</dbReference>
<protein>
    <submittedName>
        <fullName evidence="2">YxeA family protein</fullName>
    </submittedName>
</protein>
<evidence type="ECO:0000256" key="1">
    <source>
        <dbReference type="SAM" id="Phobius"/>
    </source>
</evidence>
<dbReference type="RefSeq" id="WP_096548413.1">
    <property type="nucleotide sequence ID" value="NZ_BAAFJL010000007.1"/>
</dbReference>
<dbReference type="InterPro" id="IPR036166">
    <property type="entry name" value="YxeA-like_sf"/>
</dbReference>
<reference evidence="2 3" key="1">
    <citation type="submission" date="2020-12" db="EMBL/GenBank/DDBJ databases">
        <title>Whole genome sequencing and de novo assembly of Staphylococcus pseudintermedius: a novel pangenome approach to unravel pathogenesis of canine pyoderma.</title>
        <authorList>
            <person name="Ferrer L."/>
            <person name="Perez D."/>
            <person name="Fonticoba R."/>
            <person name="Vines J."/>
            <person name="Fabregas N."/>
            <person name="Madronero S."/>
            <person name="Meroni G."/>
            <person name="Martino P."/>
            <person name="Martinez S."/>
            <person name="Cusco A."/>
            <person name="Migura L."/>
            <person name="Francino O."/>
        </authorList>
    </citation>
    <scope>NUCLEOTIDE SEQUENCE [LARGE SCALE GENOMIC DNA]</scope>
    <source>
        <strain evidence="2 3">HSP080</strain>
    </source>
</reference>
<dbReference type="SUPFAM" id="SSF159121">
    <property type="entry name" value="BC4932-like"/>
    <property type="match status" value="1"/>
</dbReference>
<dbReference type="EMBL" id="CP066884">
    <property type="protein sequence ID" value="QQM98079.1"/>
    <property type="molecule type" value="Genomic_DNA"/>
</dbReference>
<keyword evidence="1" id="KW-0472">Membrane</keyword>
<dbReference type="PANTHER" id="PTHR36433:SF3">
    <property type="entry name" value="YXEA FAMILY PROTEIN"/>
    <property type="match status" value="1"/>
</dbReference>
<proteinExistence type="predicted"/>
<dbReference type="NCBIfam" id="TIGR01655">
    <property type="entry name" value="yxeA_fam"/>
    <property type="match status" value="1"/>
</dbReference>
<dbReference type="InterPro" id="IPR006542">
    <property type="entry name" value="DUF1093"/>
</dbReference>
<dbReference type="Proteomes" id="UP000595859">
    <property type="component" value="Chromosome"/>
</dbReference>
<dbReference type="AlphaFoldDB" id="A0A7T7NXX9"/>
<feature type="transmembrane region" description="Helical" evidence="1">
    <location>
        <begin position="6"/>
        <end position="27"/>
    </location>
</feature>